<evidence type="ECO:0000256" key="3">
    <source>
        <dbReference type="ARBA" id="ARBA00023163"/>
    </source>
</evidence>
<reference evidence="6" key="1">
    <citation type="submission" date="2022-12" db="EMBL/GenBank/DDBJ databases">
        <title>Draft genome assemblies for two species of Escallonia (Escalloniales).</title>
        <authorList>
            <person name="Chanderbali A."/>
            <person name="Dervinis C."/>
            <person name="Anghel I."/>
            <person name="Soltis D."/>
            <person name="Soltis P."/>
            <person name="Zapata F."/>
        </authorList>
    </citation>
    <scope>NUCLEOTIDE SEQUENCE</scope>
    <source>
        <strain evidence="6">UCBG64.0493</strain>
        <tissue evidence="6">Leaf</tissue>
    </source>
</reference>
<dbReference type="Proteomes" id="UP001188597">
    <property type="component" value="Unassembled WGS sequence"/>
</dbReference>
<keyword evidence="7" id="KW-1185">Reference proteome</keyword>
<feature type="domain" description="NOT2/NOT3/NOT5 C-terminal" evidence="5">
    <location>
        <begin position="449"/>
        <end position="505"/>
    </location>
</feature>
<comment type="caution">
    <text evidence="6">The sequence shown here is derived from an EMBL/GenBank/DDBJ whole genome shotgun (WGS) entry which is preliminary data.</text>
</comment>
<feature type="domain" description="NOT2/NOT3/NOT5 C-terminal" evidence="5">
    <location>
        <begin position="289"/>
        <end position="354"/>
    </location>
</feature>
<feature type="compositionally biased region" description="Low complexity" evidence="4">
    <location>
        <begin position="150"/>
        <end position="159"/>
    </location>
</feature>
<name>A0AA88V575_9ASTE</name>
<evidence type="ECO:0000259" key="5">
    <source>
        <dbReference type="Pfam" id="PF04153"/>
    </source>
</evidence>
<dbReference type="AlphaFoldDB" id="A0AA88V575"/>
<dbReference type="InterPro" id="IPR038635">
    <property type="entry name" value="CCR4-NOT_su2/3/5_C_sf"/>
</dbReference>
<dbReference type="InterPro" id="IPR040168">
    <property type="entry name" value="Not2/3/5"/>
</dbReference>
<feature type="region of interest" description="Disordered" evidence="4">
    <location>
        <begin position="141"/>
        <end position="167"/>
    </location>
</feature>
<dbReference type="Pfam" id="PF04153">
    <property type="entry name" value="NOT2_3_5_C"/>
    <property type="match status" value="2"/>
</dbReference>
<evidence type="ECO:0000256" key="2">
    <source>
        <dbReference type="ARBA" id="ARBA00023015"/>
    </source>
</evidence>
<dbReference type="PANTHER" id="PTHR23326">
    <property type="entry name" value="CCR4 NOT-RELATED"/>
    <property type="match status" value="1"/>
</dbReference>
<evidence type="ECO:0000256" key="4">
    <source>
        <dbReference type="SAM" id="MobiDB-lite"/>
    </source>
</evidence>
<dbReference type="InterPro" id="IPR007282">
    <property type="entry name" value="NOT2/3/5_C"/>
</dbReference>
<keyword evidence="2" id="KW-0805">Transcription regulation</keyword>
<dbReference type="GO" id="GO:0006355">
    <property type="term" value="P:regulation of DNA-templated transcription"/>
    <property type="evidence" value="ECO:0007669"/>
    <property type="project" value="InterPro"/>
</dbReference>
<evidence type="ECO:0000256" key="1">
    <source>
        <dbReference type="ARBA" id="ARBA00007682"/>
    </source>
</evidence>
<gene>
    <name evidence="6" type="ORF">RJ639_020501</name>
</gene>
<evidence type="ECO:0000313" key="6">
    <source>
        <dbReference type="EMBL" id="KAK3001971.1"/>
    </source>
</evidence>
<comment type="similarity">
    <text evidence="1">Belongs to the CNOT2/3/5 family.</text>
</comment>
<accession>A0AA88V575</accession>
<proteinExistence type="inferred from homology"/>
<evidence type="ECO:0000313" key="7">
    <source>
        <dbReference type="Proteomes" id="UP001188597"/>
    </source>
</evidence>
<dbReference type="Gene3D" id="2.30.30.1020">
    <property type="entry name" value="CCR4-NOT complex subunit 2/3/5, C-terminal domain"/>
    <property type="match status" value="2"/>
</dbReference>
<dbReference type="EMBL" id="JAVXUP010002682">
    <property type="protein sequence ID" value="KAK3001971.1"/>
    <property type="molecule type" value="Genomic_DNA"/>
</dbReference>
<organism evidence="6 7">
    <name type="scientific">Escallonia herrerae</name>
    <dbReference type="NCBI Taxonomy" id="1293975"/>
    <lineage>
        <taxon>Eukaryota</taxon>
        <taxon>Viridiplantae</taxon>
        <taxon>Streptophyta</taxon>
        <taxon>Embryophyta</taxon>
        <taxon>Tracheophyta</taxon>
        <taxon>Spermatophyta</taxon>
        <taxon>Magnoliopsida</taxon>
        <taxon>eudicotyledons</taxon>
        <taxon>Gunneridae</taxon>
        <taxon>Pentapetalae</taxon>
        <taxon>asterids</taxon>
        <taxon>campanulids</taxon>
        <taxon>Escalloniales</taxon>
        <taxon>Escalloniaceae</taxon>
        <taxon>Escallonia</taxon>
    </lineage>
</organism>
<keyword evidence="3" id="KW-0804">Transcription</keyword>
<dbReference type="GO" id="GO:0030015">
    <property type="term" value="C:CCR4-NOT core complex"/>
    <property type="evidence" value="ECO:0007669"/>
    <property type="project" value="InterPro"/>
</dbReference>
<sequence length="515" mass="56818">MASVLGNSYSAAGGPLSQNQFQAGHNHLTSMALLNELNAREHASFDINDFPQLTGHISSLGGSQGQLGLTRKQTLGFMQQNQEFSMQKEDFPALPGYKGAPLAYFPLTGAVVSEAGGNSEQLHESGASVMQSQHLPVGRSSGFSLGGAYSSHHQQQQQSAPSVNGGGASFLSANNQDIFHGSEARSAGLSASGSRPVNFPNAASGVGSYDQLIQQYQHFQKQSQFRLASPFRDQDLKSTQASQAVADRFGLLGLLSVIRMSNPDLTSLALGIDLMTLGLNLNSSENLHKKFASPWSEESTKGEPHFTVPECFNSKPPPPLSGGSFSKFRPETLFYIFYSMPKEEAQLYAANELTLEGTEVGVCRGFSCELCVNRMRKFMGRYDRITVEEIGRKEDADVALSGDGYTDCSVFPARLSGGWIFPFVFNRTIRFNIRGGSCTGGFALWNTRHARGWFYHRELHLWLTRVTNMEPLVKTSTYERGCYFCFDPNTWETSRKDNFVVHYETVEKRPRLPRQ</sequence>
<protein>
    <recommendedName>
        <fullName evidence="5">NOT2/NOT3/NOT5 C-terminal domain-containing protein</fullName>
    </recommendedName>
</protein>